<organism evidence="1 2">
    <name type="scientific">Blattamonas nauphoetae</name>
    <dbReference type="NCBI Taxonomy" id="2049346"/>
    <lineage>
        <taxon>Eukaryota</taxon>
        <taxon>Metamonada</taxon>
        <taxon>Preaxostyla</taxon>
        <taxon>Oxymonadida</taxon>
        <taxon>Blattamonas</taxon>
    </lineage>
</organism>
<accession>A0ABQ9XNZ2</accession>
<evidence type="ECO:0000313" key="1">
    <source>
        <dbReference type="EMBL" id="KAK2953225.1"/>
    </source>
</evidence>
<comment type="caution">
    <text evidence="1">The sequence shown here is derived from an EMBL/GenBank/DDBJ whole genome shotgun (WGS) entry which is preliminary data.</text>
</comment>
<protein>
    <submittedName>
        <fullName evidence="1">Uncharacterized protein</fullName>
    </submittedName>
</protein>
<sequence length="270" mass="29961">MRIVKNFEHIIHPSLENKFTSFQRQVQPAPALGGNLVRPSQTLPQHLEKQCPVLPPPIGAPPKYLPANPIRTSPPPATQETVTSSQIESTAIELFDRRSWSVSENVFTKAKSSHESLLSFEFEAVVARMSLTIRNQPEDHNFVVGIVSSSLSTDALTNDFSQLKGGAGWNMHSKYRASVQNRKTSFSGYACEKGREGQRAVLEADGREGKRTLKLSQDGETQPIYFSNIPVPFRFAVYIYDEEGAVEIESVEVVSEPQMVGGTIPIEMDE</sequence>
<dbReference type="Proteomes" id="UP001281761">
    <property type="component" value="Unassembled WGS sequence"/>
</dbReference>
<name>A0ABQ9XNZ2_9EUKA</name>
<evidence type="ECO:0000313" key="2">
    <source>
        <dbReference type="Proteomes" id="UP001281761"/>
    </source>
</evidence>
<gene>
    <name evidence="1" type="ORF">BLNAU_11851</name>
</gene>
<keyword evidence="2" id="KW-1185">Reference proteome</keyword>
<proteinExistence type="predicted"/>
<reference evidence="1 2" key="1">
    <citation type="journal article" date="2022" name="bioRxiv">
        <title>Genomics of Preaxostyla Flagellates Illuminates Evolutionary Transitions and the Path Towards Mitochondrial Loss.</title>
        <authorList>
            <person name="Novak L.V.F."/>
            <person name="Treitli S.C."/>
            <person name="Pyrih J."/>
            <person name="Halakuc P."/>
            <person name="Pipaliya S.V."/>
            <person name="Vacek V."/>
            <person name="Brzon O."/>
            <person name="Soukal P."/>
            <person name="Eme L."/>
            <person name="Dacks J.B."/>
            <person name="Karnkowska A."/>
            <person name="Elias M."/>
            <person name="Hampl V."/>
        </authorList>
    </citation>
    <scope>NUCLEOTIDE SEQUENCE [LARGE SCALE GENOMIC DNA]</scope>
    <source>
        <strain evidence="1">NAU3</strain>
        <tissue evidence="1">Gut</tissue>
    </source>
</reference>
<dbReference type="EMBL" id="JARBJD010000094">
    <property type="protein sequence ID" value="KAK2953225.1"/>
    <property type="molecule type" value="Genomic_DNA"/>
</dbReference>